<dbReference type="AlphaFoldDB" id="A0A8S1F758"/>
<accession>A0A8S1F758</accession>
<dbReference type="InterPro" id="IPR008962">
    <property type="entry name" value="PapD-like_sf"/>
</dbReference>
<sequence length="341" mass="37092">MLVPLTAIAIPSLPLAAAMVLCSSDRKQVHASKKSQKSIRGKSTKSASKSGKSKSRSKHASKSAKSGSKKQVSKREKSSRASKSAKSSKSEKSKRSSNNKSSKSGSRKSKNSKRSSSKKSSRPEKKDAKNKKECSKGSSKSSKSSSAARIRKEANEAAAAHAAALQNSKKQQEQASANAPPHHGGWDAAPDGHVDKSRIPAPQQNCSEKLKSDKQQATPKKVSIEDEVKTIRHTQDVQVKPDRLLYQPIGGVSCINITNNSQDRKAYKIKCSDNALYRVNPVYGFAEPGETIKVDVLRNNGEKKMDKLCVLTAKATGENNPREIFTREDLQREMMVIPLIV</sequence>
<comment type="caution">
    <text evidence="5">The sequence shown here is derived from an EMBL/GenBank/DDBJ whole genome shotgun (WGS) entry which is preliminary data.</text>
</comment>
<feature type="domain" description="MSP" evidence="4">
    <location>
        <begin position="236"/>
        <end position="341"/>
    </location>
</feature>
<organism evidence="5 6">
    <name type="scientific">Caenorhabditis bovis</name>
    <dbReference type="NCBI Taxonomy" id="2654633"/>
    <lineage>
        <taxon>Eukaryota</taxon>
        <taxon>Metazoa</taxon>
        <taxon>Ecdysozoa</taxon>
        <taxon>Nematoda</taxon>
        <taxon>Chromadorea</taxon>
        <taxon>Rhabditida</taxon>
        <taxon>Rhabditina</taxon>
        <taxon>Rhabditomorpha</taxon>
        <taxon>Rhabditoidea</taxon>
        <taxon>Rhabditidae</taxon>
        <taxon>Peloderinae</taxon>
        <taxon>Caenorhabditis</taxon>
    </lineage>
</organism>
<evidence type="ECO:0000256" key="1">
    <source>
        <dbReference type="RuleBase" id="RU003425"/>
    </source>
</evidence>
<proteinExistence type="predicted"/>
<reference evidence="5 6" key="1">
    <citation type="submission" date="2020-04" db="EMBL/GenBank/DDBJ databases">
        <authorList>
            <person name="Laetsch R D."/>
            <person name="Stevens L."/>
            <person name="Kumar S."/>
            <person name="Blaxter L. M."/>
        </authorList>
    </citation>
    <scope>NUCLEOTIDE SEQUENCE [LARGE SCALE GENOMIC DNA]</scope>
</reference>
<evidence type="ECO:0000313" key="6">
    <source>
        <dbReference type="Proteomes" id="UP000494206"/>
    </source>
</evidence>
<evidence type="ECO:0000256" key="2">
    <source>
        <dbReference type="SAM" id="MobiDB-lite"/>
    </source>
</evidence>
<feature type="signal peptide" evidence="3">
    <location>
        <begin position="1"/>
        <end position="18"/>
    </location>
</feature>
<feature type="compositionally biased region" description="Basic residues" evidence="2">
    <location>
        <begin position="51"/>
        <end position="72"/>
    </location>
</feature>
<feature type="region of interest" description="Disordered" evidence="2">
    <location>
        <begin position="25"/>
        <end position="224"/>
    </location>
</feature>
<comment type="function">
    <text evidence="1">Central component in molecular interactions underlying sperm crawling. Forms an extensive filament system that extends from sperm villipoda, along the leading edge of the pseudopod.</text>
</comment>
<dbReference type="Pfam" id="PF00635">
    <property type="entry name" value="Motile_Sperm"/>
    <property type="match status" value="1"/>
</dbReference>
<evidence type="ECO:0000256" key="3">
    <source>
        <dbReference type="SAM" id="SignalP"/>
    </source>
</evidence>
<keyword evidence="1" id="KW-0206">Cytoskeleton</keyword>
<name>A0A8S1F758_9PELO</name>
<dbReference type="PANTHER" id="PTHR22947:SF12">
    <property type="entry name" value="MAJOR SPERM PROTEIN"/>
    <property type="match status" value="1"/>
</dbReference>
<feature type="compositionally biased region" description="Low complexity" evidence="2">
    <location>
        <begin position="136"/>
        <end position="148"/>
    </location>
</feature>
<dbReference type="OrthoDB" id="5866971at2759"/>
<evidence type="ECO:0000313" key="5">
    <source>
        <dbReference type="EMBL" id="CAB3408040.1"/>
    </source>
</evidence>
<dbReference type="InterPro" id="IPR000535">
    <property type="entry name" value="MSP_dom"/>
</dbReference>
<dbReference type="PROSITE" id="PS50202">
    <property type="entry name" value="MSP"/>
    <property type="match status" value="1"/>
</dbReference>
<feature type="compositionally biased region" description="Basic residues" evidence="2">
    <location>
        <begin position="105"/>
        <end position="120"/>
    </location>
</feature>
<keyword evidence="1" id="KW-0963">Cytoplasm</keyword>
<dbReference type="EMBL" id="CADEPM010000006">
    <property type="protein sequence ID" value="CAB3408040.1"/>
    <property type="molecule type" value="Genomic_DNA"/>
</dbReference>
<feature type="compositionally biased region" description="Polar residues" evidence="2">
    <location>
        <begin position="165"/>
        <end position="177"/>
    </location>
</feature>
<keyword evidence="3" id="KW-0732">Signal</keyword>
<feature type="compositionally biased region" description="Basic and acidic residues" evidence="2">
    <location>
        <begin position="121"/>
        <end position="135"/>
    </location>
</feature>
<gene>
    <name evidence="5" type="ORF">CBOVIS_LOCUS9874</name>
</gene>
<protein>
    <recommendedName>
        <fullName evidence="1">Major sperm protein</fullName>
    </recommendedName>
</protein>
<keyword evidence="6" id="KW-1185">Reference proteome</keyword>
<dbReference type="SUPFAM" id="SSF49354">
    <property type="entry name" value="PapD-like"/>
    <property type="match status" value="1"/>
</dbReference>
<feature type="compositionally biased region" description="Basic residues" evidence="2">
    <location>
        <begin position="29"/>
        <end position="43"/>
    </location>
</feature>
<dbReference type="PANTHER" id="PTHR22947">
    <property type="entry name" value="MAJOR SPERM PROTEIN"/>
    <property type="match status" value="1"/>
</dbReference>
<feature type="chain" id="PRO_5035937264" description="Major sperm protein" evidence="3">
    <location>
        <begin position="19"/>
        <end position="341"/>
    </location>
</feature>
<dbReference type="InterPro" id="IPR013783">
    <property type="entry name" value="Ig-like_fold"/>
</dbReference>
<dbReference type="Proteomes" id="UP000494206">
    <property type="component" value="Unassembled WGS sequence"/>
</dbReference>
<dbReference type="InterPro" id="IPR051774">
    <property type="entry name" value="Sperm-specific_class_P"/>
</dbReference>
<dbReference type="Gene3D" id="2.60.40.10">
    <property type="entry name" value="Immunoglobulins"/>
    <property type="match status" value="1"/>
</dbReference>
<evidence type="ECO:0000259" key="4">
    <source>
        <dbReference type="PROSITE" id="PS50202"/>
    </source>
</evidence>